<accession>B9S2Z4</accession>
<dbReference type="GO" id="GO:0016757">
    <property type="term" value="F:glycosyltransferase activity"/>
    <property type="evidence" value="ECO:0000318"/>
    <property type="project" value="GO_Central"/>
</dbReference>
<dbReference type="eggNOG" id="KOG4698">
    <property type="taxonomic scope" value="Eukaryota"/>
</dbReference>
<evidence type="ECO:0000256" key="2">
    <source>
        <dbReference type="ARBA" id="ARBA00022676"/>
    </source>
</evidence>
<dbReference type="AlphaFoldDB" id="B9S2Z4"/>
<dbReference type="STRING" id="3988.B9S2Z4"/>
<reference evidence="9" key="1">
    <citation type="journal article" date="2010" name="Nat. Biotechnol.">
        <title>Draft genome sequence of the oilseed species Ricinus communis.</title>
        <authorList>
            <person name="Chan A.P."/>
            <person name="Crabtree J."/>
            <person name="Zhao Q."/>
            <person name="Lorenzi H."/>
            <person name="Orvis J."/>
            <person name="Puiu D."/>
            <person name="Melake-Berhan A."/>
            <person name="Jones K.M."/>
            <person name="Redman J."/>
            <person name="Chen G."/>
            <person name="Cahoon E.B."/>
            <person name="Gedil M."/>
            <person name="Stanke M."/>
            <person name="Haas B.J."/>
            <person name="Wortman J.R."/>
            <person name="Fraser-Liggett C.M."/>
            <person name="Ravel J."/>
            <person name="Rabinowicz P.D."/>
        </authorList>
    </citation>
    <scope>NUCLEOTIDE SEQUENCE [LARGE SCALE GENOMIC DNA]</scope>
    <source>
        <strain evidence="9">cv. Hale</strain>
    </source>
</reference>
<dbReference type="EMBL" id="EQ973854">
    <property type="protein sequence ID" value="EEF42029.1"/>
    <property type="molecule type" value="Genomic_DNA"/>
</dbReference>
<dbReference type="InterPro" id="IPR007657">
    <property type="entry name" value="Glycosyltransferase_61"/>
</dbReference>
<evidence type="ECO:0000256" key="4">
    <source>
        <dbReference type="ARBA" id="ARBA00023180"/>
    </source>
</evidence>
<dbReference type="PANTHER" id="PTHR20961">
    <property type="entry name" value="GLYCOSYLTRANSFERASE"/>
    <property type="match status" value="1"/>
</dbReference>
<evidence type="ECO:0000313" key="8">
    <source>
        <dbReference type="EMBL" id="EEF42029.1"/>
    </source>
</evidence>
<dbReference type="PANTHER" id="PTHR20961:SF5">
    <property type="entry name" value="GLYCOSYLTRANSFERASE-RELATED"/>
    <property type="match status" value="1"/>
</dbReference>
<dbReference type="GO" id="GO:0016763">
    <property type="term" value="F:pentosyltransferase activity"/>
    <property type="evidence" value="ECO:0007669"/>
    <property type="project" value="UniProtKB-ARBA"/>
</dbReference>
<keyword evidence="4" id="KW-0325">Glycoprotein</keyword>
<evidence type="ECO:0000256" key="5">
    <source>
        <dbReference type="SAM" id="MobiDB-lite"/>
    </source>
</evidence>
<comment type="subcellular location">
    <subcellularLocation>
        <location evidence="1">Golgi apparatus membrane</location>
        <topology evidence="1">Single-pass type II membrane protein</topology>
    </subcellularLocation>
</comment>
<keyword evidence="3" id="KW-0808">Transferase</keyword>
<sequence>MMYDTLLSRSFSKHEQKKLKYGGFITCFLVVFSFCTIFKPYLSPLPVLNLRLSIEPGQKLLILNDTDSSQQIIRESETTTKNMEMASDTSSSNQVATSAQNSMNSKLKVNNANKPQHLASGMAKENKVEPAVCNLMERSDFCELKGDIRIDANSSTIFIVSSGNDNLAATNTSWSIRPYARKGDAAAMRHTREWSVKQVSNHRKIPECTQNHNALGIIFSLGGYSGNHFHAFTDIIVPLFSTARPFNGDVQFLVTDRQPWWIAKFRILLKALSRYEVIDIDKREEIHCFTSITIGLKRQSNKELNIDQSKFRYSMKDFRQFLRSSYSLRKTTAIKFMKGTGREKNRRPRLLIISRKRSRAFTNVGEIAKMAKGLGYKVVVDEPDADVSRSAQVMNSCDVVLGVHGAGLTNMVFLPDNAILIQVVPFGGAEWVSKIFFEEPSKDMNIRYLEYKISIEESSLVHQYPSDHVVLRDPSVIQNQGWEAFKSIYFDKQNVKIDLNRFRPTLSKALELLQQ</sequence>
<feature type="transmembrane region" description="Helical" evidence="6">
    <location>
        <begin position="21"/>
        <end position="42"/>
    </location>
</feature>
<name>B9S2Z4_RICCO</name>
<evidence type="ECO:0000313" key="9">
    <source>
        <dbReference type="Proteomes" id="UP000008311"/>
    </source>
</evidence>
<keyword evidence="6" id="KW-0812">Transmembrane</keyword>
<dbReference type="GO" id="GO:0000139">
    <property type="term" value="C:Golgi membrane"/>
    <property type="evidence" value="ECO:0007669"/>
    <property type="project" value="UniProtKB-SubCell"/>
</dbReference>
<evidence type="ECO:0000256" key="6">
    <source>
        <dbReference type="SAM" id="Phobius"/>
    </source>
</evidence>
<organism evidence="8 9">
    <name type="scientific">Ricinus communis</name>
    <name type="common">Castor bean</name>
    <dbReference type="NCBI Taxonomy" id="3988"/>
    <lineage>
        <taxon>Eukaryota</taxon>
        <taxon>Viridiplantae</taxon>
        <taxon>Streptophyta</taxon>
        <taxon>Embryophyta</taxon>
        <taxon>Tracheophyta</taxon>
        <taxon>Spermatophyta</taxon>
        <taxon>Magnoliopsida</taxon>
        <taxon>eudicotyledons</taxon>
        <taxon>Gunneridae</taxon>
        <taxon>Pentapetalae</taxon>
        <taxon>rosids</taxon>
        <taxon>fabids</taxon>
        <taxon>Malpighiales</taxon>
        <taxon>Euphorbiaceae</taxon>
        <taxon>Acalyphoideae</taxon>
        <taxon>Acalypheae</taxon>
        <taxon>Ricinus</taxon>
    </lineage>
</organism>
<feature type="region of interest" description="Disordered" evidence="5">
    <location>
        <begin position="77"/>
        <end position="100"/>
    </location>
</feature>
<evidence type="ECO:0000256" key="1">
    <source>
        <dbReference type="ARBA" id="ARBA00004323"/>
    </source>
</evidence>
<dbReference type="InParanoid" id="B9S2Z4"/>
<dbReference type="Pfam" id="PF04577">
    <property type="entry name" value="Glyco_transf_61"/>
    <property type="match status" value="1"/>
</dbReference>
<protein>
    <submittedName>
        <fullName evidence="8">Glycosyltransferase, putative</fullName>
    </submittedName>
</protein>
<keyword evidence="6" id="KW-1133">Transmembrane helix</keyword>
<dbReference type="Proteomes" id="UP000008311">
    <property type="component" value="Unassembled WGS sequence"/>
</dbReference>
<keyword evidence="6" id="KW-0472">Membrane</keyword>
<evidence type="ECO:0000259" key="7">
    <source>
        <dbReference type="Pfam" id="PF04577"/>
    </source>
</evidence>
<gene>
    <name evidence="8" type="ORF">RCOM_1535280</name>
</gene>
<feature type="domain" description="Glycosyltransferase 61 catalytic" evidence="7">
    <location>
        <begin position="310"/>
        <end position="420"/>
    </location>
</feature>
<dbReference type="InterPro" id="IPR049625">
    <property type="entry name" value="Glyco_transf_61_cat"/>
</dbReference>
<keyword evidence="9" id="KW-1185">Reference proteome</keyword>
<evidence type="ECO:0000256" key="3">
    <source>
        <dbReference type="ARBA" id="ARBA00022679"/>
    </source>
</evidence>
<keyword evidence="2" id="KW-0328">Glycosyltransferase</keyword>
<dbReference type="FunCoup" id="B9S2Z4">
    <property type="interactions" value="362"/>
</dbReference>
<proteinExistence type="predicted"/>